<feature type="transmembrane region" description="Helical" evidence="1">
    <location>
        <begin position="482"/>
        <end position="503"/>
    </location>
</feature>
<keyword evidence="1" id="KW-1133">Transmembrane helix</keyword>
<dbReference type="EMBL" id="CP013050">
    <property type="protein sequence ID" value="ALM76442.1"/>
    <property type="molecule type" value="Genomic_DNA"/>
</dbReference>
<feature type="transmembrane region" description="Helical" evidence="1">
    <location>
        <begin position="296"/>
        <end position="314"/>
    </location>
</feature>
<gene>
    <name evidence="3" type="ORF">TBCH5v1_2553</name>
</gene>
<feature type="transmembrane region" description="Helical" evidence="1">
    <location>
        <begin position="395"/>
        <end position="415"/>
    </location>
</feature>
<dbReference type="PANTHER" id="PTHR43849:SF2">
    <property type="entry name" value="BLL3936 PROTEIN"/>
    <property type="match status" value="1"/>
</dbReference>
<feature type="transmembrane region" description="Helical" evidence="1">
    <location>
        <begin position="124"/>
        <end position="146"/>
    </location>
</feature>
<dbReference type="InterPro" id="IPR010656">
    <property type="entry name" value="DctM"/>
</dbReference>
<feature type="transmembrane region" description="Helical" evidence="1">
    <location>
        <begin position="12"/>
        <end position="28"/>
    </location>
</feature>
<evidence type="ECO:0000259" key="2">
    <source>
        <dbReference type="Pfam" id="PF06808"/>
    </source>
</evidence>
<feature type="transmembrane region" description="Helical" evidence="1">
    <location>
        <begin position="34"/>
        <end position="53"/>
    </location>
</feature>
<reference evidence="3 4" key="1">
    <citation type="journal article" date="2016" name="Genome Announc.">
        <title>Complete genome sequence of the hyperthermophilic and piezophilic archaeon Thermococcus barophilus Ch5, capable of growth at the expense of hydrogenogenesis from carbon monoxide and formate.</title>
        <authorList>
            <person name="Oger P."/>
            <person name="Sokolova T.G."/>
            <person name="Kozhevnikova D.A."/>
            <person name="Taranov E.A."/>
            <person name="Vannier P."/>
            <person name="Lee H.S."/>
            <person name="Kwon K.K."/>
            <person name="Kang S.G."/>
            <person name="Lee J.H."/>
            <person name="Bonch-Osmolovskaya E.A."/>
            <person name="Lebedinsky A.V."/>
        </authorList>
    </citation>
    <scope>NUCLEOTIDE SEQUENCE [LARGE SCALE GENOMIC DNA]</scope>
    <source>
        <strain evidence="4">Ch5</strain>
    </source>
</reference>
<dbReference type="RefSeq" id="WP_056934825.1">
    <property type="nucleotide sequence ID" value="NZ_CP013050.1"/>
</dbReference>
<feature type="transmembrane region" description="Helical" evidence="1">
    <location>
        <begin position="455"/>
        <end position="476"/>
    </location>
</feature>
<feature type="transmembrane region" description="Helical" evidence="1">
    <location>
        <begin position="421"/>
        <end position="448"/>
    </location>
</feature>
<keyword evidence="1" id="KW-0472">Membrane</keyword>
<dbReference type="Proteomes" id="UP000066042">
    <property type="component" value="Chromosome"/>
</dbReference>
<dbReference type="PATRIC" id="fig|55802.8.peg.2538"/>
<feature type="domain" description="TRAP C4-dicarboxylate transport system permease DctM subunit" evidence="2">
    <location>
        <begin position="109"/>
        <end position="542"/>
    </location>
</feature>
<organism evidence="3 4">
    <name type="scientific">Thermococcus barophilus</name>
    <dbReference type="NCBI Taxonomy" id="55802"/>
    <lineage>
        <taxon>Archaea</taxon>
        <taxon>Methanobacteriati</taxon>
        <taxon>Methanobacteriota</taxon>
        <taxon>Thermococci</taxon>
        <taxon>Thermococcales</taxon>
        <taxon>Thermococcaceae</taxon>
        <taxon>Thermococcus</taxon>
    </lineage>
</organism>
<dbReference type="Pfam" id="PF06808">
    <property type="entry name" value="DctM"/>
    <property type="match status" value="1"/>
</dbReference>
<evidence type="ECO:0000313" key="4">
    <source>
        <dbReference type="Proteomes" id="UP000066042"/>
    </source>
</evidence>
<sequence length="597" mass="63385">MRKIEGKVKYGIMAYAVIASLFHLYSVFANIHSLFLRSAHLMFLLPLAFLLYPATKNSPQDRIPWYDWVLAFLAALPGLYILVDFNWVISRVWSVTPLKPIEKVLGILFIILIIEATRRAVSKVLAILAGLFVIYPLIAANLPGFLKGGSASLWELVETMYLTTEGVFSIPVGVSASFVIHFLILAAFLEITGIGDYFMKLVILIAGKKKGGPAKVAALSSSVFGMLSGSAVANVYGTGSFTIPMMKKVGFPPALAGAVEAVASSGGQIMPPIMGAGAFIMASLLGISYLTVVKAAIIPAFLYYFGVYVIIHFISERDNLGVVPDEVIPPKEEVIKKLYLLSPLVVLIYALTVKTPTYAAVIALGVTILVSFLSKDTRLSPWDFIVALSEGAKRAIVVAIACAAAGMVIGAMNLTGFGFKLVGAITSLSAGIGFVALVLVAIICVIMGMGLPTTAAYVIVAAISVPVLTQLGFLPLPSHFFVFYYAILSNITYPVALAVYAAASLANADPKEIGINAVKLGIMAFITPFLFAYNPALLLHGAATKIIISALLASLGTVLLGAGIAGYFKSRLDRPKRVLFLAAGFALLIATAVFGIL</sequence>
<dbReference type="PANTHER" id="PTHR43849">
    <property type="entry name" value="BLL3936 PROTEIN"/>
    <property type="match status" value="1"/>
</dbReference>
<protein>
    <submittedName>
        <fullName evidence="3">TRAP transporter, 4TM/12TM fusion protein</fullName>
    </submittedName>
</protein>
<evidence type="ECO:0000313" key="3">
    <source>
        <dbReference type="EMBL" id="ALM76442.1"/>
    </source>
</evidence>
<feature type="transmembrane region" description="Helical" evidence="1">
    <location>
        <begin position="578"/>
        <end position="596"/>
    </location>
</feature>
<proteinExistence type="predicted"/>
<feature type="transmembrane region" description="Helical" evidence="1">
    <location>
        <begin position="65"/>
        <end position="89"/>
    </location>
</feature>
<feature type="transmembrane region" description="Helical" evidence="1">
    <location>
        <begin position="166"/>
        <end position="189"/>
    </location>
</feature>
<name>A0A0S1XF47_THEBA</name>
<feature type="transmembrane region" description="Helical" evidence="1">
    <location>
        <begin position="357"/>
        <end position="374"/>
    </location>
</feature>
<feature type="transmembrane region" description="Helical" evidence="1">
    <location>
        <begin position="515"/>
        <end position="534"/>
    </location>
</feature>
<dbReference type="AlphaFoldDB" id="A0A0S1XF47"/>
<feature type="transmembrane region" description="Helical" evidence="1">
    <location>
        <begin position="273"/>
        <end position="290"/>
    </location>
</feature>
<dbReference type="GeneID" id="26137762"/>
<dbReference type="NCBIfam" id="TIGR02123">
    <property type="entry name" value="TRAP_fused"/>
    <property type="match status" value="1"/>
</dbReference>
<dbReference type="STRING" id="55802.TBCH5v1_2553"/>
<accession>A0A0S1XF47</accession>
<dbReference type="InterPro" id="IPR011853">
    <property type="entry name" value="TRAP_DctM-Dct_fused"/>
</dbReference>
<evidence type="ECO:0000256" key="1">
    <source>
        <dbReference type="SAM" id="Phobius"/>
    </source>
</evidence>
<keyword evidence="1" id="KW-0812">Transmembrane</keyword>
<feature type="transmembrane region" description="Helical" evidence="1">
    <location>
        <begin position="546"/>
        <end position="566"/>
    </location>
</feature>